<protein>
    <submittedName>
        <fullName evidence="1">Uncharacterized protein</fullName>
    </submittedName>
</protein>
<organism evidence="1 2">
    <name type="scientific">Pseudomonas simiae</name>
    <dbReference type="NCBI Taxonomy" id="321846"/>
    <lineage>
        <taxon>Bacteria</taxon>
        <taxon>Pseudomonadati</taxon>
        <taxon>Pseudomonadota</taxon>
        <taxon>Gammaproteobacteria</taxon>
        <taxon>Pseudomonadales</taxon>
        <taxon>Pseudomonadaceae</taxon>
        <taxon>Pseudomonas</taxon>
    </lineage>
</organism>
<evidence type="ECO:0000313" key="1">
    <source>
        <dbReference type="EMBL" id="MCF5320652.1"/>
    </source>
</evidence>
<reference evidence="1 2" key="1">
    <citation type="submission" date="2019-11" db="EMBL/GenBank/DDBJ databases">
        <title>Epiphytic Pseudomonas syringae from cherry orchards.</title>
        <authorList>
            <person name="Hulin M.T."/>
        </authorList>
    </citation>
    <scope>NUCLEOTIDE SEQUENCE [LARGE SCALE GENOMIC DNA]</scope>
    <source>
        <strain evidence="1 2">PA-5-11C</strain>
    </source>
</reference>
<comment type="caution">
    <text evidence="1">The sequence shown here is derived from an EMBL/GenBank/DDBJ whole genome shotgun (WGS) entry which is preliminary data.</text>
</comment>
<name>A0ABS9GAW5_9PSED</name>
<proteinExistence type="predicted"/>
<dbReference type="Proteomes" id="UP000814078">
    <property type="component" value="Unassembled WGS sequence"/>
</dbReference>
<dbReference type="EMBL" id="WKCM01000038">
    <property type="protein sequence ID" value="MCF5320652.1"/>
    <property type="molecule type" value="Genomic_DNA"/>
</dbReference>
<sequence length="65" mass="6922">MSLDIQGNQSALAACMHGMGGASFHQIHLTRADPDPRRTNLALARESPRFNDAVGGPVQQTGSVY</sequence>
<gene>
    <name evidence="1" type="ORF">GIW13_20405</name>
</gene>
<keyword evidence="2" id="KW-1185">Reference proteome</keyword>
<accession>A0ABS9GAW5</accession>
<evidence type="ECO:0000313" key="2">
    <source>
        <dbReference type="Proteomes" id="UP000814078"/>
    </source>
</evidence>